<gene>
    <name evidence="4" type="ORF">KOR34_47820</name>
</gene>
<organism evidence="4 5">
    <name type="scientific">Posidoniimonas corsicana</name>
    <dbReference type="NCBI Taxonomy" id="1938618"/>
    <lineage>
        <taxon>Bacteria</taxon>
        <taxon>Pseudomonadati</taxon>
        <taxon>Planctomycetota</taxon>
        <taxon>Planctomycetia</taxon>
        <taxon>Pirellulales</taxon>
        <taxon>Lacipirellulaceae</taxon>
        <taxon>Posidoniimonas</taxon>
    </lineage>
</organism>
<dbReference type="GO" id="GO:0061522">
    <property type="term" value="F:1,4-dihydroxy-2-naphthoyl-CoA thioesterase activity"/>
    <property type="evidence" value="ECO:0007669"/>
    <property type="project" value="UniProtKB-EC"/>
</dbReference>
<keyword evidence="2 4" id="KW-0378">Hydrolase</keyword>
<reference evidence="4 5" key="1">
    <citation type="submission" date="2019-02" db="EMBL/GenBank/DDBJ databases">
        <title>Deep-cultivation of Planctomycetes and their phenomic and genomic characterization uncovers novel biology.</title>
        <authorList>
            <person name="Wiegand S."/>
            <person name="Jogler M."/>
            <person name="Boedeker C."/>
            <person name="Pinto D."/>
            <person name="Vollmers J."/>
            <person name="Rivas-Marin E."/>
            <person name="Kohn T."/>
            <person name="Peeters S.H."/>
            <person name="Heuer A."/>
            <person name="Rast P."/>
            <person name="Oberbeckmann S."/>
            <person name="Bunk B."/>
            <person name="Jeske O."/>
            <person name="Meyerdierks A."/>
            <person name="Storesund J.E."/>
            <person name="Kallscheuer N."/>
            <person name="Luecker S."/>
            <person name="Lage O.M."/>
            <person name="Pohl T."/>
            <person name="Merkel B.J."/>
            <person name="Hornburger P."/>
            <person name="Mueller R.-W."/>
            <person name="Bruemmer F."/>
            <person name="Labrenz M."/>
            <person name="Spormann A.M."/>
            <person name="Op Den Camp H."/>
            <person name="Overmann J."/>
            <person name="Amann R."/>
            <person name="Jetten M.S.M."/>
            <person name="Mascher T."/>
            <person name="Medema M.H."/>
            <person name="Devos D.P."/>
            <person name="Kaster A.-K."/>
            <person name="Ovreas L."/>
            <person name="Rohde M."/>
            <person name="Galperin M.Y."/>
            <person name="Jogler C."/>
        </authorList>
    </citation>
    <scope>NUCLEOTIDE SEQUENCE [LARGE SCALE GENOMIC DNA]</scope>
    <source>
        <strain evidence="4 5">KOR34</strain>
    </source>
</reference>
<dbReference type="CDD" id="cd00586">
    <property type="entry name" value="4HBT"/>
    <property type="match status" value="1"/>
</dbReference>
<accession>A0A5C5UV55</accession>
<dbReference type="InterPro" id="IPR006683">
    <property type="entry name" value="Thioestr_dom"/>
</dbReference>
<dbReference type="PANTHER" id="PTHR31793">
    <property type="entry name" value="4-HYDROXYBENZOYL-COA THIOESTERASE FAMILY MEMBER"/>
    <property type="match status" value="1"/>
</dbReference>
<feature type="domain" description="Thioesterase" evidence="3">
    <location>
        <begin position="20"/>
        <end position="102"/>
    </location>
</feature>
<dbReference type="AlphaFoldDB" id="A0A5C5UV55"/>
<comment type="caution">
    <text evidence="4">The sequence shown here is derived from an EMBL/GenBank/DDBJ whole genome shotgun (WGS) entry which is preliminary data.</text>
</comment>
<dbReference type="InterPro" id="IPR050563">
    <property type="entry name" value="4-hydroxybenzoyl-CoA_TE"/>
</dbReference>
<dbReference type="Proteomes" id="UP000316714">
    <property type="component" value="Unassembled WGS sequence"/>
</dbReference>
<evidence type="ECO:0000313" key="5">
    <source>
        <dbReference type="Proteomes" id="UP000316714"/>
    </source>
</evidence>
<comment type="similarity">
    <text evidence="1">Belongs to the 4-hydroxybenzoyl-CoA thioesterase family.</text>
</comment>
<name>A0A5C5UV55_9BACT</name>
<dbReference type="Gene3D" id="3.10.129.10">
    <property type="entry name" value="Hotdog Thioesterase"/>
    <property type="match status" value="1"/>
</dbReference>
<evidence type="ECO:0000256" key="1">
    <source>
        <dbReference type="ARBA" id="ARBA00005953"/>
    </source>
</evidence>
<evidence type="ECO:0000256" key="2">
    <source>
        <dbReference type="ARBA" id="ARBA00022801"/>
    </source>
</evidence>
<dbReference type="InterPro" id="IPR029069">
    <property type="entry name" value="HotDog_dom_sf"/>
</dbReference>
<evidence type="ECO:0000259" key="3">
    <source>
        <dbReference type="Pfam" id="PF03061"/>
    </source>
</evidence>
<dbReference type="Pfam" id="PF03061">
    <property type="entry name" value="4HBT"/>
    <property type="match status" value="1"/>
</dbReference>
<dbReference type="EC" id="3.1.2.28" evidence="4"/>
<dbReference type="GO" id="GO:0047617">
    <property type="term" value="F:fatty acyl-CoA hydrolase activity"/>
    <property type="evidence" value="ECO:0007669"/>
    <property type="project" value="TreeGrafter"/>
</dbReference>
<dbReference type="PANTHER" id="PTHR31793:SF27">
    <property type="entry name" value="NOVEL THIOESTERASE SUPERFAMILY DOMAIN AND SAPOSIN A-TYPE DOMAIN CONTAINING PROTEIN (0610012H03RIK)"/>
    <property type="match status" value="1"/>
</dbReference>
<protein>
    <submittedName>
        <fullName evidence="4">1,4-dihydroxy-2-naphthoyl-CoA hydrolase</fullName>
        <ecNumber evidence="4">3.1.2.28</ecNumber>
    </submittedName>
</protein>
<dbReference type="RefSeq" id="WP_146568592.1">
    <property type="nucleotide sequence ID" value="NZ_SIHJ01000005.1"/>
</dbReference>
<dbReference type="EMBL" id="SIHJ01000005">
    <property type="protein sequence ID" value="TWT30224.1"/>
    <property type="molecule type" value="Genomic_DNA"/>
</dbReference>
<dbReference type="OrthoDB" id="9800856at2"/>
<proteinExistence type="inferred from homology"/>
<keyword evidence="5" id="KW-1185">Reference proteome</keyword>
<dbReference type="SUPFAM" id="SSF54637">
    <property type="entry name" value="Thioesterase/thiol ester dehydrase-isomerase"/>
    <property type="match status" value="1"/>
</dbReference>
<sequence length="142" mass="15913">MPEVFRTQRFVEFSDTDMAGIAHFSAFFRYMESAEHALLRSLGLSVFQRLGDDDALSFPRVNVQCDYQAPVRCEDELDVAVSIERLGTKSVTYRFDISRGDTPAATGRMTSVCCRIEPGQTPVATPIPDEIADRLRPFVADE</sequence>
<evidence type="ECO:0000313" key="4">
    <source>
        <dbReference type="EMBL" id="TWT30224.1"/>
    </source>
</evidence>